<comment type="caution">
    <text evidence="8">The sequence shown here is derived from an EMBL/GenBank/DDBJ whole genome shotgun (WGS) entry which is preliminary data.</text>
</comment>
<keyword evidence="5 7" id="KW-0687">Ribonucleoprotein</keyword>
<dbReference type="AlphaFoldDB" id="A0A0M2NJB3"/>
<keyword evidence="4 7" id="KW-0689">Ribosomal protein</keyword>
<name>A0A0M2NJB3_9FIRM</name>
<evidence type="ECO:0000313" key="8">
    <source>
        <dbReference type="EMBL" id="KKI52263.1"/>
    </source>
</evidence>
<comment type="function">
    <text evidence="7">Binds directly to 16S ribosomal RNA.</text>
</comment>
<dbReference type="STRING" id="270498.CHK_0171"/>
<proteinExistence type="inferred from homology"/>
<comment type="similarity">
    <text evidence="1 7">Belongs to the bacterial ribosomal protein bS20 family.</text>
</comment>
<evidence type="ECO:0000256" key="5">
    <source>
        <dbReference type="ARBA" id="ARBA00023274"/>
    </source>
</evidence>
<evidence type="ECO:0000256" key="2">
    <source>
        <dbReference type="ARBA" id="ARBA00022730"/>
    </source>
</evidence>
<dbReference type="InterPro" id="IPR002583">
    <property type="entry name" value="Ribosomal_bS20"/>
</dbReference>
<dbReference type="GO" id="GO:0015935">
    <property type="term" value="C:small ribosomal subunit"/>
    <property type="evidence" value="ECO:0007669"/>
    <property type="project" value="TreeGrafter"/>
</dbReference>
<dbReference type="GO" id="GO:0006412">
    <property type="term" value="P:translation"/>
    <property type="evidence" value="ECO:0007669"/>
    <property type="project" value="UniProtKB-UniRule"/>
</dbReference>
<dbReference type="HAMAP" id="MF_00500">
    <property type="entry name" value="Ribosomal_bS20"/>
    <property type="match status" value="1"/>
</dbReference>
<gene>
    <name evidence="7" type="primary">rpsT</name>
    <name evidence="8" type="ORF">CHK_0171</name>
</gene>
<dbReference type="GO" id="GO:0003735">
    <property type="term" value="F:structural constituent of ribosome"/>
    <property type="evidence" value="ECO:0007669"/>
    <property type="project" value="InterPro"/>
</dbReference>
<evidence type="ECO:0000256" key="1">
    <source>
        <dbReference type="ARBA" id="ARBA00007634"/>
    </source>
</evidence>
<keyword evidence="9" id="KW-1185">Reference proteome</keyword>
<evidence type="ECO:0000256" key="7">
    <source>
        <dbReference type="HAMAP-Rule" id="MF_00500"/>
    </source>
</evidence>
<dbReference type="PANTHER" id="PTHR33398:SF1">
    <property type="entry name" value="SMALL RIBOSOMAL SUBUNIT PROTEIN BS20C"/>
    <property type="match status" value="1"/>
</dbReference>
<dbReference type="Gene3D" id="1.20.58.110">
    <property type="entry name" value="Ribosomal protein S20"/>
    <property type="match status" value="1"/>
</dbReference>
<reference evidence="8 9" key="1">
    <citation type="submission" date="2015-04" db="EMBL/GenBank/DDBJ databases">
        <title>Draft genome sequence of bacteremic isolate Catabacter hongkongensis type strain HKU16T.</title>
        <authorList>
            <person name="Lau S.K."/>
            <person name="Teng J.L."/>
            <person name="Huang Y."/>
            <person name="Curreem S.O."/>
            <person name="Tsui S.K."/>
            <person name="Woo P.C."/>
        </authorList>
    </citation>
    <scope>NUCLEOTIDE SEQUENCE [LARGE SCALE GENOMIC DNA]</scope>
    <source>
        <strain evidence="8 9">HKU16</strain>
    </source>
</reference>
<dbReference type="PATRIC" id="fig|270498.16.peg.1760"/>
<keyword evidence="3 7" id="KW-0694">RNA-binding</keyword>
<dbReference type="EMBL" id="LAYJ01000029">
    <property type="protein sequence ID" value="KKI52263.1"/>
    <property type="molecule type" value="Genomic_DNA"/>
</dbReference>
<dbReference type="SUPFAM" id="SSF46992">
    <property type="entry name" value="Ribosomal protein S20"/>
    <property type="match status" value="1"/>
</dbReference>
<protein>
    <recommendedName>
        <fullName evidence="6 7">Small ribosomal subunit protein bS20</fullName>
    </recommendedName>
</protein>
<dbReference type="NCBIfam" id="TIGR00029">
    <property type="entry name" value="S20"/>
    <property type="match status" value="1"/>
</dbReference>
<accession>A0A0M2NJB3</accession>
<sequence>MPNIKSAKKRVKVIAKKTLHNKMIKSALKTDLKKFDAAVAEDAANKEELFKIAVGAVDKAALKGTIHKNKANRTKAQLAKKLNSKAE</sequence>
<organism evidence="8 9">
    <name type="scientific">Christensenella hongkongensis</name>
    <dbReference type="NCBI Taxonomy" id="270498"/>
    <lineage>
        <taxon>Bacteria</taxon>
        <taxon>Bacillati</taxon>
        <taxon>Bacillota</taxon>
        <taxon>Clostridia</taxon>
        <taxon>Christensenellales</taxon>
        <taxon>Christensenellaceae</taxon>
        <taxon>Christensenella</taxon>
    </lineage>
</organism>
<evidence type="ECO:0000256" key="4">
    <source>
        <dbReference type="ARBA" id="ARBA00022980"/>
    </source>
</evidence>
<dbReference type="GO" id="GO:0005829">
    <property type="term" value="C:cytosol"/>
    <property type="evidence" value="ECO:0007669"/>
    <property type="project" value="TreeGrafter"/>
</dbReference>
<dbReference type="Pfam" id="PF01649">
    <property type="entry name" value="Ribosomal_S20p"/>
    <property type="match status" value="1"/>
</dbReference>
<evidence type="ECO:0000256" key="6">
    <source>
        <dbReference type="ARBA" id="ARBA00035136"/>
    </source>
</evidence>
<dbReference type="InterPro" id="IPR036510">
    <property type="entry name" value="Ribosomal_bS20_sf"/>
</dbReference>
<dbReference type="RefSeq" id="WP_046442053.1">
    <property type="nucleotide sequence ID" value="NZ_CAUERS010000060.1"/>
</dbReference>
<dbReference type="GO" id="GO:0070181">
    <property type="term" value="F:small ribosomal subunit rRNA binding"/>
    <property type="evidence" value="ECO:0007669"/>
    <property type="project" value="TreeGrafter"/>
</dbReference>
<evidence type="ECO:0000313" key="9">
    <source>
        <dbReference type="Proteomes" id="UP000034076"/>
    </source>
</evidence>
<dbReference type="OrthoDB" id="9808392at2"/>
<dbReference type="PANTHER" id="PTHR33398">
    <property type="entry name" value="30S RIBOSOMAL PROTEIN S20"/>
    <property type="match status" value="1"/>
</dbReference>
<evidence type="ECO:0000256" key="3">
    <source>
        <dbReference type="ARBA" id="ARBA00022884"/>
    </source>
</evidence>
<keyword evidence="2 7" id="KW-0699">rRNA-binding</keyword>
<dbReference type="Proteomes" id="UP000034076">
    <property type="component" value="Unassembled WGS sequence"/>
</dbReference>